<feature type="region of interest" description="Disordered" evidence="1">
    <location>
        <begin position="1"/>
        <end position="53"/>
    </location>
</feature>
<proteinExistence type="predicted"/>
<dbReference type="EMBL" id="CP138589">
    <property type="protein sequence ID" value="WPH03291.1"/>
    <property type="molecule type" value="Genomic_DNA"/>
</dbReference>
<feature type="compositionally biased region" description="Basic residues" evidence="1">
    <location>
        <begin position="89"/>
        <end position="106"/>
    </location>
</feature>
<dbReference type="Proteomes" id="UP001303373">
    <property type="component" value="Chromosome 10"/>
</dbReference>
<evidence type="ECO:0000313" key="2">
    <source>
        <dbReference type="EMBL" id="WPH03291.1"/>
    </source>
</evidence>
<feature type="region of interest" description="Disordered" evidence="1">
    <location>
        <begin position="68"/>
        <end position="126"/>
    </location>
</feature>
<feature type="compositionally biased region" description="Basic and acidic residues" evidence="1">
    <location>
        <begin position="13"/>
        <end position="39"/>
    </location>
</feature>
<gene>
    <name evidence="2" type="ORF">R9X50_00616800</name>
</gene>
<dbReference type="AlphaFoldDB" id="A0AAQ3R6L1"/>
<name>A0AAQ3R6L1_9PEZI</name>
<feature type="compositionally biased region" description="Basic residues" evidence="1">
    <location>
        <begin position="1"/>
        <end position="12"/>
    </location>
</feature>
<sequence length="252" mass="28592">MPFRARAKALFRSKKDSDSSSSSDRKESSIYYKPHEMPRPKYRNPPAKEHKEKLESFSFADAWRRKSFQSQYSPMGTRAPSRRNSFMSMHRRKSQRSIHSNLRHSRNNSITSADGDKPSVRQRENIAIPTMGTRLSTEIEADGDDDVGNVGLSRVQSHDFQVHKSQKPSHGSHLTVQDAMIYPQATAGAAREDEYDDDTKTEHEEDKIRSHHDSGAHIIDKTAHDHEPFTEHDLALALQRSHLVVPSAPAIA</sequence>
<evidence type="ECO:0000313" key="3">
    <source>
        <dbReference type="Proteomes" id="UP001303373"/>
    </source>
</evidence>
<keyword evidence="3" id="KW-1185">Reference proteome</keyword>
<reference evidence="2 3" key="1">
    <citation type="submission" date="2023-11" db="EMBL/GenBank/DDBJ databases">
        <title>An acidophilic fungus is an integral part of prey digestion in a carnivorous sundew plant.</title>
        <authorList>
            <person name="Tsai I.J."/>
        </authorList>
    </citation>
    <scope>NUCLEOTIDE SEQUENCE [LARGE SCALE GENOMIC DNA]</scope>
    <source>
        <strain evidence="2">169a</strain>
    </source>
</reference>
<evidence type="ECO:0000256" key="1">
    <source>
        <dbReference type="SAM" id="MobiDB-lite"/>
    </source>
</evidence>
<accession>A0AAQ3R6L1</accession>
<feature type="region of interest" description="Disordered" evidence="1">
    <location>
        <begin position="187"/>
        <end position="214"/>
    </location>
</feature>
<protein>
    <submittedName>
        <fullName evidence="2">Uncharacterized protein</fullName>
    </submittedName>
</protein>
<organism evidence="2 3">
    <name type="scientific">Acrodontium crateriforme</name>
    <dbReference type="NCBI Taxonomy" id="150365"/>
    <lineage>
        <taxon>Eukaryota</taxon>
        <taxon>Fungi</taxon>
        <taxon>Dikarya</taxon>
        <taxon>Ascomycota</taxon>
        <taxon>Pezizomycotina</taxon>
        <taxon>Dothideomycetes</taxon>
        <taxon>Dothideomycetidae</taxon>
        <taxon>Mycosphaerellales</taxon>
        <taxon>Teratosphaeriaceae</taxon>
        <taxon>Acrodontium</taxon>
    </lineage>
</organism>
<feature type="compositionally biased region" description="Basic and acidic residues" evidence="1">
    <location>
        <begin position="114"/>
        <end position="124"/>
    </location>
</feature>
<feature type="compositionally biased region" description="Basic and acidic residues" evidence="1">
    <location>
        <begin position="198"/>
        <end position="214"/>
    </location>
</feature>